<proteinExistence type="predicted"/>
<reference evidence="1 2" key="1">
    <citation type="submission" date="2017-09" db="EMBL/GenBank/DDBJ databases">
        <title>Mdr eskape-Ghana.</title>
        <authorList>
            <person name="Agyepong N."/>
            <person name="Janice J."/>
            <person name="Samuelsen O."/>
            <person name="Owusu-Ofori A."/>
            <person name="Sundsfjord A."/>
            <person name="Essack S."/>
            <person name="Pedersen T."/>
        </authorList>
    </citation>
    <scope>NUCLEOTIDE SEQUENCE [LARGE SCALE GENOMIC DNA]</scope>
    <source>
        <strain evidence="1 2">46</strain>
    </source>
</reference>
<organism evidence="1 2">
    <name type="scientific">Klebsiella quasipneumoniae</name>
    <dbReference type="NCBI Taxonomy" id="1463165"/>
    <lineage>
        <taxon>Bacteria</taxon>
        <taxon>Pseudomonadati</taxon>
        <taxon>Pseudomonadota</taxon>
        <taxon>Gammaproteobacteria</taxon>
        <taxon>Enterobacterales</taxon>
        <taxon>Enterobacteriaceae</taxon>
        <taxon>Klebsiella/Raoultella group</taxon>
        <taxon>Klebsiella</taxon>
        <taxon>Klebsiella pneumoniae complex</taxon>
    </lineage>
</organism>
<comment type="caution">
    <text evidence="1">The sequence shown here is derived from an EMBL/GenBank/DDBJ whole genome shotgun (WGS) entry which is preliminary data.</text>
</comment>
<dbReference type="AlphaFoldDB" id="A0A2A5MJ03"/>
<name>A0A2A5MJ03_9ENTR</name>
<gene>
    <name evidence="1" type="ORF">CP911_15980</name>
</gene>
<dbReference type="RefSeq" id="WP_040186814.1">
    <property type="nucleotide sequence ID" value="NZ_CAAGTL010000009.1"/>
</dbReference>
<dbReference type="EMBL" id="NXHG01000008">
    <property type="protein sequence ID" value="PCM60785.1"/>
    <property type="molecule type" value="Genomic_DNA"/>
</dbReference>
<evidence type="ECO:0000313" key="1">
    <source>
        <dbReference type="EMBL" id="PCM60785.1"/>
    </source>
</evidence>
<sequence length="146" mass="17255">MIDNRTVSAIDLALQKHPTPVGDLFAAIRHGRMKRCFSRDTAIRYLAFFMTSRAFGRSGFKQRYPDVQVIHPLNPELSSWQRGAVTLEYFNAHQRTVRRLRRILARKREMQKWCEKWDAMHDRYVKEREELQASKPAEVRNASQHA</sequence>
<dbReference type="Proteomes" id="UP000217648">
    <property type="component" value="Unassembled WGS sequence"/>
</dbReference>
<protein>
    <submittedName>
        <fullName evidence="1">Uncharacterized protein</fullName>
    </submittedName>
</protein>
<evidence type="ECO:0000313" key="2">
    <source>
        <dbReference type="Proteomes" id="UP000217648"/>
    </source>
</evidence>
<accession>A0A2A5MJ03</accession>